<dbReference type="VEuPathDB" id="FungiDB:EYZ11_010842"/>
<sequence length="103" mass="12068">MWHDIREDAVNTLLEGTGKLELTGRGTPWTRSEWKNESFKGESDGAPFPGIGLVTQSLQTDFVEYISDWDNLFFLHTPHSWTGDAWRKKLARWKWIMDSRREV</sequence>
<dbReference type="AlphaFoldDB" id="A0A4S3J4D8"/>
<organism evidence="2 3">
    <name type="scientific">Aspergillus tanneri</name>
    <dbReference type="NCBI Taxonomy" id="1220188"/>
    <lineage>
        <taxon>Eukaryota</taxon>
        <taxon>Fungi</taxon>
        <taxon>Dikarya</taxon>
        <taxon>Ascomycota</taxon>
        <taxon>Pezizomycotina</taxon>
        <taxon>Eurotiomycetes</taxon>
        <taxon>Eurotiomycetidae</taxon>
        <taxon>Eurotiales</taxon>
        <taxon>Aspergillaceae</taxon>
        <taxon>Aspergillus</taxon>
        <taxon>Aspergillus subgen. Circumdati</taxon>
    </lineage>
</organism>
<name>A0A4S3J4D8_9EURO</name>
<evidence type="ECO:0000313" key="3">
    <source>
        <dbReference type="Proteomes" id="UP000308092"/>
    </source>
</evidence>
<protein>
    <submittedName>
        <fullName evidence="2">Uncharacterized protein</fullName>
    </submittedName>
</protein>
<feature type="compositionally biased region" description="Basic and acidic residues" evidence="1">
    <location>
        <begin position="32"/>
        <end position="43"/>
    </location>
</feature>
<reference evidence="2 3" key="1">
    <citation type="submission" date="2019-03" db="EMBL/GenBank/DDBJ databases">
        <title>The genome sequence of a newly discovered highly antifungal drug resistant Aspergillus species, Aspergillus tanneri NIH 1004.</title>
        <authorList>
            <person name="Mounaud S."/>
            <person name="Singh I."/>
            <person name="Joardar V."/>
            <person name="Pakala S."/>
            <person name="Pakala S."/>
            <person name="Venepally P."/>
            <person name="Hoover J."/>
            <person name="Nierman W."/>
            <person name="Chung J."/>
            <person name="Losada L."/>
        </authorList>
    </citation>
    <scope>NUCLEOTIDE SEQUENCE [LARGE SCALE GENOMIC DNA]</scope>
    <source>
        <strain evidence="2 3">NIH1004</strain>
    </source>
</reference>
<dbReference type="Proteomes" id="UP000308092">
    <property type="component" value="Unassembled WGS sequence"/>
</dbReference>
<comment type="caution">
    <text evidence="2">The sequence shown here is derived from an EMBL/GenBank/DDBJ whole genome shotgun (WGS) entry which is preliminary data.</text>
</comment>
<evidence type="ECO:0000313" key="2">
    <source>
        <dbReference type="EMBL" id="THC89710.1"/>
    </source>
</evidence>
<accession>A0A4S3J4D8</accession>
<keyword evidence="3" id="KW-1185">Reference proteome</keyword>
<proteinExistence type="predicted"/>
<feature type="region of interest" description="Disordered" evidence="1">
    <location>
        <begin position="24"/>
        <end position="43"/>
    </location>
</feature>
<gene>
    <name evidence="2" type="ORF">EYZ11_010842</name>
</gene>
<dbReference type="EMBL" id="SOSA01000616">
    <property type="protein sequence ID" value="THC89710.1"/>
    <property type="molecule type" value="Genomic_DNA"/>
</dbReference>
<evidence type="ECO:0000256" key="1">
    <source>
        <dbReference type="SAM" id="MobiDB-lite"/>
    </source>
</evidence>